<dbReference type="PANTHER" id="PTHR23538:SF1">
    <property type="entry name" value="44.5 KD BACTERIOCHLOROPHYLL SYNTHASE SUBUNIT"/>
    <property type="match status" value="1"/>
</dbReference>
<comment type="subcellular location">
    <subcellularLocation>
        <location evidence="1">Membrane</location>
        <topology evidence="1">Multi-pass membrane protein</topology>
    </subcellularLocation>
</comment>
<feature type="transmembrane region" description="Helical" evidence="6">
    <location>
        <begin position="73"/>
        <end position="90"/>
    </location>
</feature>
<feature type="transmembrane region" description="Helical" evidence="6">
    <location>
        <begin position="174"/>
        <end position="196"/>
    </location>
</feature>
<dbReference type="AlphaFoldDB" id="A0A0P9D3X7"/>
<dbReference type="EMBL" id="LJCR01001655">
    <property type="protein sequence ID" value="KPV49956.1"/>
    <property type="molecule type" value="Genomic_DNA"/>
</dbReference>
<accession>A0A0P9D3X7</accession>
<name>A0A0P9D3X7_9CHLR</name>
<feature type="non-terminal residue" evidence="7">
    <location>
        <position position="210"/>
    </location>
</feature>
<dbReference type="InterPro" id="IPR004896">
    <property type="entry name" value="PucC-rel"/>
</dbReference>
<evidence type="ECO:0000256" key="5">
    <source>
        <dbReference type="ARBA" id="ARBA00023136"/>
    </source>
</evidence>
<evidence type="ECO:0000313" key="8">
    <source>
        <dbReference type="Proteomes" id="UP000050509"/>
    </source>
</evidence>
<proteinExistence type="inferred from homology"/>
<evidence type="ECO:0000256" key="4">
    <source>
        <dbReference type="ARBA" id="ARBA00022989"/>
    </source>
</evidence>
<dbReference type="Proteomes" id="UP000050509">
    <property type="component" value="Unassembled WGS sequence"/>
</dbReference>
<evidence type="ECO:0000256" key="6">
    <source>
        <dbReference type="SAM" id="Phobius"/>
    </source>
</evidence>
<protein>
    <submittedName>
        <fullName evidence="7">PUCC protein</fullName>
    </submittedName>
</protein>
<dbReference type="PANTHER" id="PTHR23538">
    <property type="entry name" value="44.5 KD BACTERIOCHLOROPHYLL SYNTHASE SUBUNIT"/>
    <property type="match status" value="1"/>
</dbReference>
<dbReference type="Gene3D" id="1.20.1250.20">
    <property type="entry name" value="MFS general substrate transporter like domains"/>
    <property type="match status" value="1"/>
</dbReference>
<keyword evidence="3 6" id="KW-0812">Transmembrane</keyword>
<comment type="similarity">
    <text evidence="2">Belongs to the PucC family.</text>
</comment>
<dbReference type="SUPFAM" id="SSF103473">
    <property type="entry name" value="MFS general substrate transporter"/>
    <property type="match status" value="1"/>
</dbReference>
<reference evidence="7 8" key="1">
    <citation type="submission" date="2015-09" db="EMBL/GenBank/DDBJ databases">
        <title>Draft genome sequence of Kouleothrix aurantiaca JCM 19913.</title>
        <authorList>
            <person name="Hemp J."/>
        </authorList>
    </citation>
    <scope>NUCLEOTIDE SEQUENCE [LARGE SCALE GENOMIC DNA]</scope>
    <source>
        <strain evidence="7 8">COM-B</strain>
    </source>
</reference>
<dbReference type="InterPro" id="IPR036259">
    <property type="entry name" value="MFS_trans_sf"/>
</dbReference>
<feature type="transmembrane region" description="Helical" evidence="6">
    <location>
        <begin position="35"/>
        <end position="53"/>
    </location>
</feature>
<feature type="transmembrane region" description="Helical" evidence="6">
    <location>
        <begin position="6"/>
        <end position="23"/>
    </location>
</feature>
<evidence type="ECO:0000256" key="3">
    <source>
        <dbReference type="ARBA" id="ARBA00022692"/>
    </source>
</evidence>
<evidence type="ECO:0000256" key="1">
    <source>
        <dbReference type="ARBA" id="ARBA00004141"/>
    </source>
</evidence>
<dbReference type="Pfam" id="PF03209">
    <property type="entry name" value="PUCC"/>
    <property type="match status" value="1"/>
</dbReference>
<keyword evidence="8" id="KW-1185">Reference proteome</keyword>
<keyword evidence="4 6" id="KW-1133">Transmembrane helix</keyword>
<organism evidence="7 8">
    <name type="scientific">Kouleothrix aurantiaca</name>
    <dbReference type="NCBI Taxonomy" id="186479"/>
    <lineage>
        <taxon>Bacteria</taxon>
        <taxon>Bacillati</taxon>
        <taxon>Chloroflexota</taxon>
        <taxon>Chloroflexia</taxon>
        <taxon>Chloroflexales</taxon>
        <taxon>Roseiflexineae</taxon>
        <taxon>Roseiflexaceae</taxon>
        <taxon>Kouleothrix</taxon>
    </lineage>
</organism>
<evidence type="ECO:0000313" key="7">
    <source>
        <dbReference type="EMBL" id="KPV49956.1"/>
    </source>
</evidence>
<feature type="transmembrane region" description="Helical" evidence="6">
    <location>
        <begin position="102"/>
        <end position="123"/>
    </location>
</feature>
<sequence length="210" mass="22475">MSIFKNIRLGLLHVSVAITFVLINGVLNRVMIHDLNILASLVAVLVVLPYFLSPLQVWIGQHSDTHPIAGYRRTPYILLGLLLCIGGTVLTPRAAMLMPGSLPLGLLLGALAFGAWGVGYNLAVVSYLSLASDLSEEHQRSRTIAIMWFMMIVSIIITAIITGRALAQYDPAKLLRVFNIGGLVALGIAALGLVGLEPRGNLPASQSRAS</sequence>
<comment type="caution">
    <text evidence="7">The sequence shown here is derived from an EMBL/GenBank/DDBJ whole genome shotgun (WGS) entry which is preliminary data.</text>
</comment>
<feature type="transmembrane region" description="Helical" evidence="6">
    <location>
        <begin position="143"/>
        <end position="162"/>
    </location>
</feature>
<dbReference type="InterPro" id="IPR026036">
    <property type="entry name" value="PucC"/>
</dbReference>
<keyword evidence="5 6" id="KW-0472">Membrane</keyword>
<gene>
    <name evidence="7" type="ORF">SE17_29700</name>
</gene>
<evidence type="ECO:0000256" key="2">
    <source>
        <dbReference type="ARBA" id="ARBA00008412"/>
    </source>
</evidence>
<dbReference type="GO" id="GO:0016020">
    <property type="term" value="C:membrane"/>
    <property type="evidence" value="ECO:0007669"/>
    <property type="project" value="UniProtKB-SubCell"/>
</dbReference>